<sequence>MSRKEPIHLPAEIIRIITEYLVAEDPAGVLNLARTSKTNYFYCQPAIQSAVKSLIFHDIKIAIPRPRRKADLKGIVNRLVKRLKAADTFDCVRRVFIAHPKLLQAKSPFDTTRFYEEEDEWRQPCLSTLLSFNRVDKHTTQYGQWLETPLRRHPREYRKCDQGLPSELYEPVAKLIEILPSVTDVIWTWSPSVTPCILDVLHRKKPQCGLHLDYFFGEYVFDRDTLNVMWHSSPSLQSIRIGPDSHNFRGSFAQRERLLRSVIGAPNLKELRLSRNEKAPNIRSENEHLSEKLSLEALHFESTSSFDDDILYGWSHYIDLSTLQTLKIHGRLNGDDLFNGRSQLNRTFPYLRALRLNISSDELRPAEFYESVNNFLHTLPQLTELELDGWHSMINIESLVAYHGPSLGRLKLLNPAAWQFVNEKEIRLINRACPLLEELGVPLNRSQNELGLYRALASIRNLRSLYIHYEILPFQVHEASRVKMTSSNESVSSHTNMPLDDPSFDEFQSQPCERVDYQEHQLRNGHVERIIVDSIIDQKLASEIFQVIADAKPLGSIKLNNLTISVSGSNYGHSISMLVDTFGKSWYVRHINASSRGRGLLIMAEEIQSAEENAGGYGLIPESIEPIFRRAFPEQQHLQRLETRQPRKTSKKLGTKRQDEMGPSTWKHHLRAAVPAWSPRSSTSRNKRREKISLRSGKASWGMLIE</sequence>
<dbReference type="AlphaFoldDB" id="A0A9W9NBC0"/>
<dbReference type="SUPFAM" id="SSF52047">
    <property type="entry name" value="RNI-like"/>
    <property type="match status" value="1"/>
</dbReference>
<dbReference type="InterPro" id="IPR032675">
    <property type="entry name" value="LRR_dom_sf"/>
</dbReference>
<evidence type="ECO:0000256" key="1">
    <source>
        <dbReference type="SAM" id="MobiDB-lite"/>
    </source>
</evidence>
<reference evidence="2" key="1">
    <citation type="submission" date="2022-11" db="EMBL/GenBank/DDBJ databases">
        <authorList>
            <person name="Petersen C."/>
        </authorList>
    </citation>
    <scope>NUCLEOTIDE SEQUENCE</scope>
    <source>
        <strain evidence="2">IBT 23319</strain>
    </source>
</reference>
<dbReference type="RefSeq" id="XP_056494991.1">
    <property type="nucleotide sequence ID" value="XM_056650482.1"/>
</dbReference>
<evidence type="ECO:0000313" key="3">
    <source>
        <dbReference type="Proteomes" id="UP001147733"/>
    </source>
</evidence>
<organism evidence="2 3">
    <name type="scientific">Penicillium citrinum</name>
    <dbReference type="NCBI Taxonomy" id="5077"/>
    <lineage>
        <taxon>Eukaryota</taxon>
        <taxon>Fungi</taxon>
        <taxon>Dikarya</taxon>
        <taxon>Ascomycota</taxon>
        <taxon>Pezizomycotina</taxon>
        <taxon>Eurotiomycetes</taxon>
        <taxon>Eurotiomycetidae</taxon>
        <taxon>Eurotiales</taxon>
        <taxon>Aspergillaceae</taxon>
        <taxon>Penicillium</taxon>
    </lineage>
</organism>
<dbReference type="Proteomes" id="UP001147733">
    <property type="component" value="Unassembled WGS sequence"/>
</dbReference>
<proteinExistence type="predicted"/>
<feature type="region of interest" description="Disordered" evidence="1">
    <location>
        <begin position="641"/>
        <end position="663"/>
    </location>
</feature>
<dbReference type="GeneID" id="81389649"/>
<dbReference type="Gene3D" id="3.80.10.10">
    <property type="entry name" value="Ribonuclease Inhibitor"/>
    <property type="match status" value="1"/>
</dbReference>
<dbReference type="EMBL" id="JAPQKT010000011">
    <property type="protein sequence ID" value="KAJ5216712.1"/>
    <property type="molecule type" value="Genomic_DNA"/>
</dbReference>
<accession>A0A9W9NBC0</accession>
<comment type="caution">
    <text evidence="2">The sequence shown here is derived from an EMBL/GenBank/DDBJ whole genome shotgun (WGS) entry which is preliminary data.</text>
</comment>
<keyword evidence="3" id="KW-1185">Reference proteome</keyword>
<evidence type="ECO:0000313" key="2">
    <source>
        <dbReference type="EMBL" id="KAJ5216712.1"/>
    </source>
</evidence>
<feature type="compositionally biased region" description="Basic residues" evidence="1">
    <location>
        <begin position="646"/>
        <end position="655"/>
    </location>
</feature>
<dbReference type="OrthoDB" id="3945550at2759"/>
<protein>
    <submittedName>
        <fullName evidence="2">Uncharacterized protein</fullName>
    </submittedName>
</protein>
<gene>
    <name evidence="2" type="ORF">N7469_011577</name>
</gene>
<reference evidence="2" key="2">
    <citation type="journal article" date="2023" name="IMA Fungus">
        <title>Comparative genomic study of the Penicillium genus elucidates a diverse pangenome and 15 lateral gene transfer events.</title>
        <authorList>
            <person name="Petersen C."/>
            <person name="Sorensen T."/>
            <person name="Nielsen M.R."/>
            <person name="Sondergaard T.E."/>
            <person name="Sorensen J.L."/>
            <person name="Fitzpatrick D.A."/>
            <person name="Frisvad J.C."/>
            <person name="Nielsen K.L."/>
        </authorList>
    </citation>
    <scope>NUCLEOTIDE SEQUENCE</scope>
    <source>
        <strain evidence="2">IBT 23319</strain>
    </source>
</reference>
<name>A0A9W9NBC0_PENCI</name>